<evidence type="ECO:0000256" key="1">
    <source>
        <dbReference type="SAM" id="Coils"/>
    </source>
</evidence>
<organism evidence="3 4">
    <name type="scientific">Serendipita vermifera MAFF 305830</name>
    <dbReference type="NCBI Taxonomy" id="933852"/>
    <lineage>
        <taxon>Eukaryota</taxon>
        <taxon>Fungi</taxon>
        <taxon>Dikarya</taxon>
        <taxon>Basidiomycota</taxon>
        <taxon>Agaricomycotina</taxon>
        <taxon>Agaricomycetes</taxon>
        <taxon>Sebacinales</taxon>
        <taxon>Serendipitaceae</taxon>
        <taxon>Serendipita</taxon>
    </lineage>
</organism>
<evidence type="ECO:0000256" key="2">
    <source>
        <dbReference type="SAM" id="SignalP"/>
    </source>
</evidence>
<dbReference type="EMBL" id="KN824283">
    <property type="protein sequence ID" value="KIM30934.1"/>
    <property type="molecule type" value="Genomic_DNA"/>
</dbReference>
<name>A0A0C3BFJ5_SERVB</name>
<gene>
    <name evidence="3" type="ORF">M408DRAFT_327853</name>
</gene>
<keyword evidence="4" id="KW-1185">Reference proteome</keyword>
<protein>
    <submittedName>
        <fullName evidence="3">Uncharacterized protein</fullName>
    </submittedName>
</protein>
<dbReference type="Proteomes" id="UP000054097">
    <property type="component" value="Unassembled WGS sequence"/>
</dbReference>
<reference evidence="4" key="2">
    <citation type="submission" date="2015-01" db="EMBL/GenBank/DDBJ databases">
        <title>Evolutionary Origins and Diversification of the Mycorrhizal Mutualists.</title>
        <authorList>
            <consortium name="DOE Joint Genome Institute"/>
            <consortium name="Mycorrhizal Genomics Consortium"/>
            <person name="Kohler A."/>
            <person name="Kuo A."/>
            <person name="Nagy L.G."/>
            <person name="Floudas D."/>
            <person name="Copeland A."/>
            <person name="Barry K.W."/>
            <person name="Cichocki N."/>
            <person name="Veneault-Fourrey C."/>
            <person name="LaButti K."/>
            <person name="Lindquist E.A."/>
            <person name="Lipzen A."/>
            <person name="Lundell T."/>
            <person name="Morin E."/>
            <person name="Murat C."/>
            <person name="Riley R."/>
            <person name="Ohm R."/>
            <person name="Sun H."/>
            <person name="Tunlid A."/>
            <person name="Henrissat B."/>
            <person name="Grigoriev I.V."/>
            <person name="Hibbett D.S."/>
            <person name="Martin F."/>
        </authorList>
    </citation>
    <scope>NUCLEOTIDE SEQUENCE [LARGE SCALE GENOMIC DNA]</scope>
    <source>
        <strain evidence="4">MAFF 305830</strain>
    </source>
</reference>
<sequence>MKLSTILVSLLSLTTLALSAPVPAGPAKAASVSTKVVAAVQPAVSKPRQVTTAVQSSSKSKSDKVVNTKAIKLNTKAIKLASTKKGALVQKKPSDINDPFPNLEKYSKQFGGNFAAAMDAKGEGKKAKYLQNQAAKEAKAAKTMLQQAKKAKYATIEDREAAIQKVRDMAARARKDRTEGTLLWKDAQQKEKKIRTQVTDGIRKQFIKTYAAVVKQNKQVDQLDKELGTY</sequence>
<keyword evidence="1" id="KW-0175">Coiled coil</keyword>
<evidence type="ECO:0000313" key="4">
    <source>
        <dbReference type="Proteomes" id="UP000054097"/>
    </source>
</evidence>
<proteinExistence type="predicted"/>
<dbReference type="HOGENOM" id="CLU_1205400_0_0_1"/>
<evidence type="ECO:0000313" key="3">
    <source>
        <dbReference type="EMBL" id="KIM30934.1"/>
    </source>
</evidence>
<keyword evidence="2" id="KW-0732">Signal</keyword>
<accession>A0A0C3BFJ5</accession>
<dbReference type="AlphaFoldDB" id="A0A0C3BFJ5"/>
<feature type="chain" id="PRO_5002175666" evidence="2">
    <location>
        <begin position="20"/>
        <end position="230"/>
    </location>
</feature>
<feature type="signal peptide" evidence="2">
    <location>
        <begin position="1"/>
        <end position="19"/>
    </location>
</feature>
<reference evidence="3 4" key="1">
    <citation type="submission" date="2014-04" db="EMBL/GenBank/DDBJ databases">
        <authorList>
            <consortium name="DOE Joint Genome Institute"/>
            <person name="Kuo A."/>
            <person name="Zuccaro A."/>
            <person name="Kohler A."/>
            <person name="Nagy L.G."/>
            <person name="Floudas D."/>
            <person name="Copeland A."/>
            <person name="Barry K.W."/>
            <person name="Cichocki N."/>
            <person name="Veneault-Fourrey C."/>
            <person name="LaButti K."/>
            <person name="Lindquist E.A."/>
            <person name="Lipzen A."/>
            <person name="Lundell T."/>
            <person name="Morin E."/>
            <person name="Murat C."/>
            <person name="Sun H."/>
            <person name="Tunlid A."/>
            <person name="Henrissat B."/>
            <person name="Grigoriev I.V."/>
            <person name="Hibbett D.S."/>
            <person name="Martin F."/>
            <person name="Nordberg H.P."/>
            <person name="Cantor M.N."/>
            <person name="Hua S.X."/>
        </authorList>
    </citation>
    <scope>NUCLEOTIDE SEQUENCE [LARGE SCALE GENOMIC DNA]</scope>
    <source>
        <strain evidence="3 4">MAFF 305830</strain>
    </source>
</reference>
<feature type="coiled-coil region" evidence="1">
    <location>
        <begin position="131"/>
        <end position="176"/>
    </location>
</feature>